<dbReference type="SUPFAM" id="SSF53300">
    <property type="entry name" value="vWA-like"/>
    <property type="match status" value="1"/>
</dbReference>
<dbReference type="RefSeq" id="WP_157561933.1">
    <property type="nucleotide sequence ID" value="NZ_WQKZ01000001.1"/>
</dbReference>
<dbReference type="Proteomes" id="UP000441336">
    <property type="component" value="Unassembled WGS sequence"/>
</dbReference>
<evidence type="ECO:0000256" key="1">
    <source>
        <dbReference type="ARBA" id="ARBA00022475"/>
    </source>
</evidence>
<evidence type="ECO:0000256" key="4">
    <source>
        <dbReference type="ARBA" id="ARBA00023136"/>
    </source>
</evidence>
<evidence type="ECO:0000256" key="2">
    <source>
        <dbReference type="ARBA" id="ARBA00022692"/>
    </source>
</evidence>
<comment type="caution">
    <text evidence="7">The sequence shown here is derived from an EMBL/GenBank/DDBJ whole genome shotgun (WGS) entry which is preliminary data.</text>
</comment>
<evidence type="ECO:0000313" key="7">
    <source>
        <dbReference type="EMBL" id="MVN75171.1"/>
    </source>
</evidence>
<evidence type="ECO:0000313" key="8">
    <source>
        <dbReference type="Proteomes" id="UP000441336"/>
    </source>
</evidence>
<sequence>MFTWAYPDFLLAAAGLALLALLLLLYTRRTARLGQRLGLGVGRLAWKLPLRLAVGALLLLAWLGPALGVRQQAVRTSGQDVWLLVDVSRSMDAADVVPTRLLRAQAALNELVAAFPADRLGLIVFGSEAYVQCPLTYDQPALQVFLNTLNTKLVPPGPTTLRAPLDLLLTRLGAATPAGAGVAATPPRAVAAVVVSDGEDFGENLEPVLRALGRTGARIYTMGVGTAIGAPVPAPGAKVGLRDAQGRPVVSRLREAPLLQVAAQTGGQYIALNDRENGLPTLLAGLRSLPLPASGATAHTVAVADNRYRYPLGFALTLLLIDSLITVRVLRLDQ</sequence>
<dbReference type="InterPro" id="IPR002035">
    <property type="entry name" value="VWF_A"/>
</dbReference>
<keyword evidence="2 5" id="KW-0812">Transmembrane</keyword>
<keyword evidence="8" id="KW-1185">Reference proteome</keyword>
<keyword evidence="4 5" id="KW-0472">Membrane</keyword>
<evidence type="ECO:0000259" key="6">
    <source>
        <dbReference type="PROSITE" id="PS50234"/>
    </source>
</evidence>
<dbReference type="EMBL" id="WQKZ01000001">
    <property type="protein sequence ID" value="MVN75171.1"/>
    <property type="molecule type" value="Genomic_DNA"/>
</dbReference>
<feature type="transmembrane region" description="Helical" evidence="5">
    <location>
        <begin position="6"/>
        <end position="27"/>
    </location>
</feature>
<dbReference type="InterPro" id="IPR036465">
    <property type="entry name" value="vWFA_dom_sf"/>
</dbReference>
<name>A0A7K1TAG0_9BACT</name>
<dbReference type="PANTHER" id="PTHR22550:SF5">
    <property type="entry name" value="LEUCINE ZIPPER PROTEIN 4"/>
    <property type="match status" value="1"/>
</dbReference>
<dbReference type="Gene3D" id="3.40.50.410">
    <property type="entry name" value="von Willebrand factor, type A domain"/>
    <property type="match status" value="1"/>
</dbReference>
<dbReference type="Pfam" id="PF13519">
    <property type="entry name" value="VWA_2"/>
    <property type="match status" value="1"/>
</dbReference>
<reference evidence="7 8" key="1">
    <citation type="submission" date="2019-12" db="EMBL/GenBank/DDBJ databases">
        <title>Hymenobacter sp. HMF4947 Genome sequencing and assembly.</title>
        <authorList>
            <person name="Kang H."/>
            <person name="Cha I."/>
            <person name="Kim H."/>
            <person name="Joh K."/>
        </authorList>
    </citation>
    <scope>NUCLEOTIDE SEQUENCE [LARGE SCALE GENOMIC DNA]</scope>
    <source>
        <strain evidence="7 8">HMF4947</strain>
    </source>
</reference>
<keyword evidence="1" id="KW-1003">Cell membrane</keyword>
<evidence type="ECO:0000256" key="3">
    <source>
        <dbReference type="ARBA" id="ARBA00022989"/>
    </source>
</evidence>
<feature type="domain" description="VWFA" evidence="6">
    <location>
        <begin position="80"/>
        <end position="286"/>
    </location>
</feature>
<dbReference type="SMART" id="SM00327">
    <property type="entry name" value="VWA"/>
    <property type="match status" value="1"/>
</dbReference>
<evidence type="ECO:0000256" key="5">
    <source>
        <dbReference type="SAM" id="Phobius"/>
    </source>
</evidence>
<dbReference type="PANTHER" id="PTHR22550">
    <property type="entry name" value="SPORE GERMINATION PROTEIN"/>
    <property type="match status" value="1"/>
</dbReference>
<accession>A0A7K1TAG0</accession>
<keyword evidence="3 5" id="KW-1133">Transmembrane helix</keyword>
<dbReference type="PROSITE" id="PS50234">
    <property type="entry name" value="VWFA"/>
    <property type="match status" value="1"/>
</dbReference>
<dbReference type="AlphaFoldDB" id="A0A7K1TAG0"/>
<proteinExistence type="predicted"/>
<feature type="transmembrane region" description="Helical" evidence="5">
    <location>
        <begin position="48"/>
        <end position="67"/>
    </location>
</feature>
<protein>
    <submittedName>
        <fullName evidence="7">VWA domain-containing protein</fullName>
    </submittedName>
</protein>
<dbReference type="InterPro" id="IPR050768">
    <property type="entry name" value="UPF0353/GerABKA_families"/>
</dbReference>
<organism evidence="7 8">
    <name type="scientific">Hymenobacter ginkgonis</name>
    <dbReference type="NCBI Taxonomy" id="2682976"/>
    <lineage>
        <taxon>Bacteria</taxon>
        <taxon>Pseudomonadati</taxon>
        <taxon>Bacteroidota</taxon>
        <taxon>Cytophagia</taxon>
        <taxon>Cytophagales</taxon>
        <taxon>Hymenobacteraceae</taxon>
        <taxon>Hymenobacter</taxon>
    </lineage>
</organism>
<gene>
    <name evidence="7" type="ORF">GO988_02400</name>
</gene>